<gene>
    <name evidence="3" type="ORF">ACFP50_02160</name>
</gene>
<dbReference type="EMBL" id="JBHSPT010000006">
    <property type="protein sequence ID" value="MFC6054315.1"/>
    <property type="molecule type" value="Genomic_DNA"/>
</dbReference>
<dbReference type="InterPro" id="IPR006311">
    <property type="entry name" value="TAT_signal"/>
</dbReference>
<organism evidence="3 4">
    <name type="scientific">Streptomyces pratens</name>
    <dbReference type="NCBI Taxonomy" id="887456"/>
    <lineage>
        <taxon>Bacteria</taxon>
        <taxon>Bacillati</taxon>
        <taxon>Actinomycetota</taxon>
        <taxon>Actinomycetes</taxon>
        <taxon>Kitasatosporales</taxon>
        <taxon>Streptomycetaceae</taxon>
        <taxon>Streptomyces</taxon>
    </lineage>
</organism>
<protein>
    <submittedName>
        <fullName evidence="3">TNT domain-containing protein</fullName>
    </submittedName>
</protein>
<dbReference type="PANTHER" id="PTHR42059:SF1">
    <property type="entry name" value="TNT DOMAIN-CONTAINING PROTEIN"/>
    <property type="match status" value="1"/>
</dbReference>
<evidence type="ECO:0000259" key="2">
    <source>
        <dbReference type="Pfam" id="PF14021"/>
    </source>
</evidence>
<evidence type="ECO:0000313" key="4">
    <source>
        <dbReference type="Proteomes" id="UP001596242"/>
    </source>
</evidence>
<dbReference type="Proteomes" id="UP001596242">
    <property type="component" value="Unassembled WGS sequence"/>
</dbReference>
<keyword evidence="1" id="KW-0732">Signal</keyword>
<dbReference type="RefSeq" id="WP_386392647.1">
    <property type="nucleotide sequence ID" value="NZ_JBHSPT010000006.1"/>
</dbReference>
<name>A0ABW1LRR2_9ACTN</name>
<keyword evidence="4" id="KW-1185">Reference proteome</keyword>
<evidence type="ECO:0000313" key="3">
    <source>
        <dbReference type="EMBL" id="MFC6054315.1"/>
    </source>
</evidence>
<dbReference type="Pfam" id="PF14021">
    <property type="entry name" value="TNT"/>
    <property type="match status" value="1"/>
</dbReference>
<dbReference type="PROSITE" id="PS51318">
    <property type="entry name" value="TAT"/>
    <property type="match status" value="1"/>
</dbReference>
<dbReference type="InterPro" id="IPR053024">
    <property type="entry name" value="Fungal_surface_NADase"/>
</dbReference>
<accession>A0ABW1LRR2</accession>
<comment type="caution">
    <text evidence="3">The sequence shown here is derived from an EMBL/GenBank/DDBJ whole genome shotgun (WGS) entry which is preliminary data.</text>
</comment>
<dbReference type="InterPro" id="IPR025331">
    <property type="entry name" value="TNT"/>
</dbReference>
<feature type="domain" description="TNT" evidence="2">
    <location>
        <begin position="142"/>
        <end position="242"/>
    </location>
</feature>
<evidence type="ECO:0000256" key="1">
    <source>
        <dbReference type="SAM" id="SignalP"/>
    </source>
</evidence>
<dbReference type="PANTHER" id="PTHR42059">
    <property type="entry name" value="TNT DOMAIN-CONTAINING PROTEIN"/>
    <property type="match status" value="1"/>
</dbReference>
<reference evidence="4" key="1">
    <citation type="journal article" date="2019" name="Int. J. Syst. Evol. Microbiol.">
        <title>The Global Catalogue of Microorganisms (GCM) 10K type strain sequencing project: providing services to taxonomists for standard genome sequencing and annotation.</title>
        <authorList>
            <consortium name="The Broad Institute Genomics Platform"/>
            <consortium name="The Broad Institute Genome Sequencing Center for Infectious Disease"/>
            <person name="Wu L."/>
            <person name="Ma J."/>
        </authorList>
    </citation>
    <scope>NUCLEOTIDE SEQUENCE [LARGE SCALE GENOMIC DNA]</scope>
    <source>
        <strain evidence="4">JCM 12763</strain>
    </source>
</reference>
<feature type="signal peptide" evidence="1">
    <location>
        <begin position="1"/>
        <end position="29"/>
    </location>
</feature>
<feature type="chain" id="PRO_5045103183" evidence="1">
    <location>
        <begin position="30"/>
        <end position="246"/>
    </location>
</feature>
<sequence>MTSPRRRAGLAAAAALLGSLFFGAPAAQAAPAPQAAPTAPVDEDTHRPYVCRGLVPDPIPYALRSDYFCGDWRLGPKKLPTRGLVANTLDHYQRLGSLTATQFLNRWWDPAADTGQGDWRYPDADGYAKDPQGQPIATELVLHAGQKVDRFGNEAGRYLAPAGTKYGKRSIPPSSLNTADPRHPYNYYLYRVTRDVTVCAGPIAPAFEQPGLGVQYVTSSSYCPKIPRTSVLDLVRNGTLERLTTS</sequence>
<proteinExistence type="predicted"/>